<evidence type="ECO:0000256" key="20">
    <source>
        <dbReference type="SAM" id="MobiDB-lite"/>
    </source>
</evidence>
<evidence type="ECO:0000256" key="9">
    <source>
        <dbReference type="ARBA" id="ARBA00022843"/>
    </source>
</evidence>
<evidence type="ECO:0000256" key="11">
    <source>
        <dbReference type="ARBA" id="ARBA00023193"/>
    </source>
</evidence>
<evidence type="ECO:0000256" key="4">
    <source>
        <dbReference type="ARBA" id="ARBA00022679"/>
    </source>
</evidence>
<feature type="compositionally biased region" description="Basic residues" evidence="20">
    <location>
        <begin position="365"/>
        <end position="377"/>
    </location>
</feature>
<sequence>NDAFNKRQTKLLLVSLIESLCQTYGDSPESTRKIFMMICQTLSSLGFIDSEFIDEVAGVRSTYHKAFEQLFYTAAQTMADQDISRPLKYSLSIQQSRYNNDFVQVGMLGRGGFASAYKARNKLDDIEYAIKKIRLLDQEEDDGYDKIFREIKNLARLEHHNVVRYYSSWLEYAASIDENQGDDDEEEDLSSAKQKQEKGGFILYIQMQLCPSTLHEYLKFRNQSPSEYFDDQQNVDLFSQILQGCAYIHQQGLIHRDLKPSNIFLAMDCKCCSEALIPKIGDFGLAASVLHAEDEEDEVLDDEEDEHHYLASTFESQHSNSSSSIIELFAASHPHSHKHRHHRSKHDASSSNSDSLLSLHAAHSFKNKERPRLRRSRTSGVGTRTYAAPEQLATPSYNYDEKADIYSLGIILFELYNPFSSAMERAIAIDQLKKGIFPDKFSQMYPVEKQVISSMMNPDPCLRPTALEILDLDIFNPSSQHHSQQEQQQMMKQEKEDLQRRLDELEHRLNHCNVDEHPNKRPHEVDDDEENASAAVVPTEEHHQHKKKEMDSLFQSTLLAKFMMPN</sequence>
<evidence type="ECO:0000256" key="13">
    <source>
        <dbReference type="ARBA" id="ARBA00040433"/>
    </source>
</evidence>
<dbReference type="GO" id="GO:0004694">
    <property type="term" value="F:eukaryotic translation initiation factor 2alpha kinase activity"/>
    <property type="evidence" value="ECO:0007669"/>
    <property type="project" value="TreeGrafter"/>
</dbReference>
<comment type="subunit">
    <text evidence="16">Synthesized in an inactive form that binds to the N-terminal domain of CDC37. Has to be associated with a multiprotein complex containing Hsp90, CDC37 and PPP5C for maturation and activation by autophosphorylation. The phosphatase PPP5C modulates this activation. Homodimer; homodimerizes in presence of heme, forming a disulfide-linked inactive homodimer. Interacts with DELE1; binds both to full-length DELE1 and processed form of DELE1 (S-DELE1) in response to stress, leading to activate its protein kinase activity and trigger the integrated stress response (ISR).</text>
</comment>
<accession>A0A8H4F1P4</accession>
<dbReference type="Gene3D" id="1.10.510.10">
    <property type="entry name" value="Transferase(Phosphotransferase) domain 1"/>
    <property type="match status" value="1"/>
</dbReference>
<dbReference type="AlphaFoldDB" id="A0A8H4F1P4"/>
<keyword evidence="7 22" id="KW-0418">Kinase</keyword>
<dbReference type="PROSITE" id="PS00108">
    <property type="entry name" value="PROTEIN_KINASE_ST"/>
    <property type="match status" value="1"/>
</dbReference>
<name>A0A8H4F1P4_MUCCL</name>
<evidence type="ECO:0000256" key="18">
    <source>
        <dbReference type="ARBA" id="ARBA00048977"/>
    </source>
</evidence>
<evidence type="ECO:0000256" key="15">
    <source>
        <dbReference type="ARBA" id="ARBA00042914"/>
    </source>
</evidence>
<dbReference type="GO" id="GO:0017148">
    <property type="term" value="P:negative regulation of translation"/>
    <property type="evidence" value="ECO:0007669"/>
    <property type="project" value="UniProtKB-KW"/>
</dbReference>
<feature type="compositionally biased region" description="Basic and acidic residues" evidence="20">
    <location>
        <begin position="510"/>
        <end position="524"/>
    </location>
</feature>
<comment type="similarity">
    <text evidence="12">Belongs to the protein kinase superfamily. Ser/Thr protein kinase family. GCN2 subfamily.</text>
</comment>
<dbReference type="PANTHER" id="PTHR11042:SF160">
    <property type="entry name" value="EUKARYOTIC TRANSLATION INITIATION FACTOR 2-ALPHA KINASE 1"/>
    <property type="match status" value="1"/>
</dbReference>
<dbReference type="InterPro" id="IPR017441">
    <property type="entry name" value="Protein_kinase_ATP_BS"/>
</dbReference>
<evidence type="ECO:0000259" key="21">
    <source>
        <dbReference type="PROSITE" id="PS50011"/>
    </source>
</evidence>
<dbReference type="Pfam" id="PF22949">
    <property type="entry name" value="HRI2_3H"/>
    <property type="match status" value="1"/>
</dbReference>
<evidence type="ECO:0000256" key="7">
    <source>
        <dbReference type="ARBA" id="ARBA00022777"/>
    </source>
</evidence>
<evidence type="ECO:0000256" key="12">
    <source>
        <dbReference type="ARBA" id="ARBA00037982"/>
    </source>
</evidence>
<dbReference type="Proteomes" id="UP000469890">
    <property type="component" value="Unassembled WGS sequence"/>
</dbReference>
<dbReference type="SMART" id="SM00220">
    <property type="entry name" value="S_TKc"/>
    <property type="match status" value="1"/>
</dbReference>
<keyword evidence="10" id="KW-1015">Disulfide bond</keyword>
<comment type="catalytic activity">
    <reaction evidence="17">
        <text>L-threonyl-[protein] + ATP = O-phospho-L-threonyl-[protein] + ADP + H(+)</text>
        <dbReference type="Rhea" id="RHEA:46608"/>
        <dbReference type="Rhea" id="RHEA-COMP:11060"/>
        <dbReference type="Rhea" id="RHEA-COMP:11605"/>
        <dbReference type="ChEBI" id="CHEBI:15378"/>
        <dbReference type="ChEBI" id="CHEBI:30013"/>
        <dbReference type="ChEBI" id="CHEBI:30616"/>
        <dbReference type="ChEBI" id="CHEBI:61977"/>
        <dbReference type="ChEBI" id="CHEBI:456216"/>
        <dbReference type="EC" id="2.7.11.1"/>
    </reaction>
    <physiologicalReaction direction="left-to-right" evidence="17">
        <dbReference type="Rhea" id="RHEA:46609"/>
    </physiologicalReaction>
</comment>
<keyword evidence="2" id="KW-0723">Serine/threonine-protein kinase</keyword>
<dbReference type="EMBL" id="JAAECE010000004">
    <property type="protein sequence ID" value="KAF1802771.1"/>
    <property type="molecule type" value="Genomic_DNA"/>
</dbReference>
<keyword evidence="11" id="KW-0652">Protein synthesis inhibitor</keyword>
<gene>
    <name evidence="22" type="ORF">FB192DRAFT_1280884</name>
</gene>
<evidence type="ECO:0000256" key="16">
    <source>
        <dbReference type="ARBA" id="ARBA00046654"/>
    </source>
</evidence>
<keyword evidence="5" id="KW-0677">Repeat</keyword>
<dbReference type="Pfam" id="PF00069">
    <property type="entry name" value="Pkinase"/>
    <property type="match status" value="2"/>
</dbReference>
<feature type="compositionally biased region" description="Basic and acidic residues" evidence="20">
    <location>
        <begin position="539"/>
        <end position="550"/>
    </location>
</feature>
<dbReference type="PROSITE" id="PS50011">
    <property type="entry name" value="PROTEIN_KINASE_DOM"/>
    <property type="match status" value="1"/>
</dbReference>
<evidence type="ECO:0000256" key="5">
    <source>
        <dbReference type="ARBA" id="ARBA00022737"/>
    </source>
</evidence>
<proteinExistence type="inferred from homology"/>
<evidence type="ECO:0000256" key="8">
    <source>
        <dbReference type="ARBA" id="ARBA00022840"/>
    </source>
</evidence>
<feature type="region of interest" description="Disordered" evidence="20">
    <location>
        <begin position="510"/>
        <end position="550"/>
    </location>
</feature>
<dbReference type="InterPro" id="IPR000719">
    <property type="entry name" value="Prot_kinase_dom"/>
</dbReference>
<dbReference type="GO" id="GO:0005634">
    <property type="term" value="C:nucleus"/>
    <property type="evidence" value="ECO:0007669"/>
    <property type="project" value="TreeGrafter"/>
</dbReference>
<dbReference type="CDD" id="cd13996">
    <property type="entry name" value="STKc_EIF2AK"/>
    <property type="match status" value="1"/>
</dbReference>
<evidence type="ECO:0000256" key="3">
    <source>
        <dbReference type="ARBA" id="ARBA00022553"/>
    </source>
</evidence>
<evidence type="ECO:0000256" key="1">
    <source>
        <dbReference type="ARBA" id="ARBA00012513"/>
    </source>
</evidence>
<evidence type="ECO:0000256" key="14">
    <source>
        <dbReference type="ARBA" id="ARBA00042456"/>
    </source>
</evidence>
<organism evidence="22 23">
    <name type="scientific">Mucor circinelloides f. lusitanicus</name>
    <name type="common">Mucor racemosus var. lusitanicus</name>
    <dbReference type="NCBI Taxonomy" id="29924"/>
    <lineage>
        <taxon>Eukaryota</taxon>
        <taxon>Fungi</taxon>
        <taxon>Fungi incertae sedis</taxon>
        <taxon>Mucoromycota</taxon>
        <taxon>Mucoromycotina</taxon>
        <taxon>Mucoromycetes</taxon>
        <taxon>Mucorales</taxon>
        <taxon>Mucorineae</taxon>
        <taxon>Mucoraceae</taxon>
        <taxon>Mucor</taxon>
    </lineage>
</organism>
<keyword evidence="9" id="KW-0832">Ubl conjugation</keyword>
<dbReference type="InterPro" id="IPR008271">
    <property type="entry name" value="Ser/Thr_kinase_AS"/>
</dbReference>
<evidence type="ECO:0000256" key="2">
    <source>
        <dbReference type="ARBA" id="ARBA00022527"/>
    </source>
</evidence>
<dbReference type="Gene3D" id="3.30.200.20">
    <property type="entry name" value="Phosphorylase Kinase, domain 1"/>
    <property type="match status" value="1"/>
</dbReference>
<dbReference type="PANTHER" id="PTHR11042">
    <property type="entry name" value="EUKARYOTIC TRANSLATION INITIATION FACTOR 2-ALPHA KINASE EIF2-ALPHA KINASE -RELATED"/>
    <property type="match status" value="1"/>
</dbReference>
<dbReference type="SUPFAM" id="SSF56112">
    <property type="entry name" value="Protein kinase-like (PK-like)"/>
    <property type="match status" value="1"/>
</dbReference>
<keyword evidence="4" id="KW-0808">Transferase</keyword>
<comment type="catalytic activity">
    <reaction evidence="18">
        <text>L-seryl-[protein] + ATP = O-phospho-L-seryl-[protein] + ADP + H(+)</text>
        <dbReference type="Rhea" id="RHEA:17989"/>
        <dbReference type="Rhea" id="RHEA-COMP:9863"/>
        <dbReference type="Rhea" id="RHEA-COMP:11604"/>
        <dbReference type="ChEBI" id="CHEBI:15378"/>
        <dbReference type="ChEBI" id="CHEBI:29999"/>
        <dbReference type="ChEBI" id="CHEBI:30616"/>
        <dbReference type="ChEBI" id="CHEBI:83421"/>
        <dbReference type="ChEBI" id="CHEBI:456216"/>
        <dbReference type="EC" id="2.7.11.1"/>
    </reaction>
    <physiologicalReaction direction="left-to-right" evidence="18">
        <dbReference type="Rhea" id="RHEA:17990"/>
    </physiologicalReaction>
</comment>
<dbReference type="GO" id="GO:0005737">
    <property type="term" value="C:cytoplasm"/>
    <property type="evidence" value="ECO:0007669"/>
    <property type="project" value="TreeGrafter"/>
</dbReference>
<feature type="region of interest" description="Disordered" evidence="20">
    <location>
        <begin position="365"/>
        <end position="386"/>
    </location>
</feature>
<feature type="binding site" evidence="19">
    <location>
        <position position="132"/>
    </location>
    <ligand>
        <name>ATP</name>
        <dbReference type="ChEBI" id="CHEBI:30616"/>
    </ligand>
</feature>
<protein>
    <recommendedName>
        <fullName evidence="13">Eukaryotic translation initiation factor 2-alpha kinase 1</fullName>
        <ecNumber evidence="1">2.7.11.1</ecNumber>
    </recommendedName>
    <alternativeName>
        <fullName evidence="15">Heme-regulated eukaryotic initiation factor eIF-2-alpha kinase</fullName>
    </alternativeName>
    <alternativeName>
        <fullName evidence="14">Hemin-sensitive initiation factor 2-alpha kinase</fullName>
    </alternativeName>
</protein>
<dbReference type="EC" id="2.7.11.1" evidence="1"/>
<comment type="caution">
    <text evidence="22">The sequence shown here is derived from an EMBL/GenBank/DDBJ whole genome shotgun (WGS) entry which is preliminary data.</text>
</comment>
<keyword evidence="3" id="KW-0597">Phosphoprotein</keyword>
<evidence type="ECO:0000256" key="17">
    <source>
        <dbReference type="ARBA" id="ARBA00048659"/>
    </source>
</evidence>
<dbReference type="PROSITE" id="PS00107">
    <property type="entry name" value="PROTEIN_KINASE_ATP"/>
    <property type="match status" value="1"/>
</dbReference>
<dbReference type="InterPro" id="IPR050339">
    <property type="entry name" value="CC_SR_Kinase"/>
</dbReference>
<evidence type="ECO:0000256" key="19">
    <source>
        <dbReference type="PROSITE-ProRule" id="PRU10141"/>
    </source>
</evidence>
<dbReference type="GO" id="GO:0005524">
    <property type="term" value="F:ATP binding"/>
    <property type="evidence" value="ECO:0007669"/>
    <property type="project" value="UniProtKB-UniRule"/>
</dbReference>
<evidence type="ECO:0000313" key="23">
    <source>
        <dbReference type="Proteomes" id="UP000469890"/>
    </source>
</evidence>
<reference evidence="22 23" key="1">
    <citation type="submission" date="2019-09" db="EMBL/GenBank/DDBJ databases">
        <authorList>
            <consortium name="DOE Joint Genome Institute"/>
            <person name="Mondo S.J."/>
            <person name="Navarro-Mendoza M.I."/>
            <person name="Perez-Arques C."/>
            <person name="Panchal S."/>
            <person name="Nicolas F.E."/>
            <person name="Ganguly P."/>
            <person name="Pangilinan J."/>
            <person name="Grigoriev I."/>
            <person name="Heitman J."/>
            <person name="Sanya K."/>
            <person name="Garre V."/>
        </authorList>
    </citation>
    <scope>NUCLEOTIDE SEQUENCE [LARGE SCALE GENOMIC DNA]</scope>
    <source>
        <strain evidence="22 23">MU402</strain>
    </source>
</reference>
<feature type="domain" description="Protein kinase" evidence="21">
    <location>
        <begin position="102"/>
        <end position="475"/>
    </location>
</feature>
<feature type="non-terminal residue" evidence="22">
    <location>
        <position position="1"/>
    </location>
</feature>
<dbReference type="InterPro" id="IPR011009">
    <property type="entry name" value="Kinase-like_dom_sf"/>
</dbReference>
<evidence type="ECO:0000313" key="22">
    <source>
        <dbReference type="EMBL" id="KAF1802771.1"/>
    </source>
</evidence>
<evidence type="ECO:0000256" key="10">
    <source>
        <dbReference type="ARBA" id="ARBA00023157"/>
    </source>
</evidence>
<evidence type="ECO:0000256" key="6">
    <source>
        <dbReference type="ARBA" id="ARBA00022741"/>
    </source>
</evidence>
<keyword evidence="6 19" id="KW-0547">Nucleotide-binding</keyword>
<keyword evidence="8 19" id="KW-0067">ATP-binding</keyword>
<dbReference type="InterPro" id="IPR054521">
    <property type="entry name" value="HRI2_3H"/>
</dbReference>